<evidence type="ECO:0000259" key="3">
    <source>
        <dbReference type="Pfam" id="PF18709"/>
    </source>
</evidence>
<reference evidence="4 5" key="1">
    <citation type="submission" date="2020-01" db="EMBL/GenBank/DDBJ databases">
        <title>The genomic epidemiology of tigecycline resistance gene tet(X) variants in a swine farm in China.</title>
        <authorList>
            <person name="Peng K."/>
            <person name="Li R."/>
        </authorList>
    </citation>
    <scope>NUCLEOTIDE SEQUENCE [LARGE SCALE GENOMIC DNA]</scope>
    <source>
        <strain evidence="4 5">ZF1</strain>
    </source>
</reference>
<evidence type="ECO:0000259" key="2">
    <source>
        <dbReference type="Pfam" id="PF01926"/>
    </source>
</evidence>
<keyword evidence="1" id="KW-0175">Coiled coil</keyword>
<feature type="domain" description="Dynamin-like helical" evidence="3">
    <location>
        <begin position="214"/>
        <end position="546"/>
    </location>
</feature>
<dbReference type="InterPro" id="IPR006073">
    <property type="entry name" value="GTP-bd"/>
</dbReference>
<dbReference type="Proteomes" id="UP000501338">
    <property type="component" value="Chromosome"/>
</dbReference>
<dbReference type="Pfam" id="PF18709">
    <property type="entry name" value="DLP_helical"/>
    <property type="match status" value="1"/>
</dbReference>
<dbReference type="RefSeq" id="WP_156733399.1">
    <property type="nucleotide sequence ID" value="NZ_CP045008.1"/>
</dbReference>
<keyword evidence="5" id="KW-1185">Reference proteome</keyword>
<dbReference type="InterPro" id="IPR049678">
    <property type="entry name" value="LeoA-like"/>
</dbReference>
<accession>A0ABX6JN78</accession>
<organism evidence="4 5">
    <name type="scientific">Proteus terrae subsp. cibarius</name>
    <dbReference type="NCBI Taxonomy" id="626774"/>
    <lineage>
        <taxon>Bacteria</taxon>
        <taxon>Pseudomonadati</taxon>
        <taxon>Pseudomonadota</taxon>
        <taxon>Gammaproteobacteria</taxon>
        <taxon>Enterobacterales</taxon>
        <taxon>Morganellaceae</taxon>
        <taxon>Proteus</taxon>
    </lineage>
</organism>
<evidence type="ECO:0000313" key="4">
    <source>
        <dbReference type="EMBL" id="QIF89834.1"/>
    </source>
</evidence>
<sequence length="567" mass="64259">MKHTLTNFNEKQTQILNLLNRLLRFLQQGTQAGVSIDPSLIKKLENNIAHVVDEKLKVALIGGFSEGKTSIAAAWMEKLDKSTMKISHQESSNEVKVYEIGEEFVLIDTPGLFGFKEQQNAQTFEVEKYKDLTKKHVSDAHLVLYVMNSTNPIKESHKEDMYWLFRTLNLLPRTIFVLSRFDEVADVEDEDDYQENLNIKQQNVIGRLQDMISLTQEEINTLSIVAVAANPFDEGIDYWLENIEQFKVLSHITHLQTATANKITQNGGSEALDAEMRTSVISDILHKQLPIAIDANASISHEVGQLEKAYQRLDNQMRNTQAQISETQITLSNFVTHYFADLIMQAKGCSIETFSDFYEREIGDEGIMINNKLQNEFRSQMGVINLEVEKIQTSFDSEVSHFNNTIKSLGKMGINNVLKGNFINNKTVLATRDGIVSVAKTVGLDIGKYLKFKPYGAINFAKGANAALAAVGVIIEIWDSYDKYKKEEQFKQVIDDMVKGFNEQRSDLVALIDSPEFAEKFFANYITLNNQIKELGSNLSDSRERENVFSAWLTEAKLLESELVTLF</sequence>
<feature type="coiled-coil region" evidence="1">
    <location>
        <begin position="296"/>
        <end position="330"/>
    </location>
</feature>
<dbReference type="NCBIfam" id="NF041922">
    <property type="entry name" value="DLP_LeoA_gen"/>
    <property type="match status" value="1"/>
</dbReference>
<proteinExistence type="predicted"/>
<dbReference type="EMBL" id="CP047340">
    <property type="protein sequence ID" value="QIF89834.1"/>
    <property type="molecule type" value="Genomic_DNA"/>
</dbReference>
<evidence type="ECO:0000256" key="1">
    <source>
        <dbReference type="SAM" id="Coils"/>
    </source>
</evidence>
<dbReference type="InterPro" id="IPR027417">
    <property type="entry name" value="P-loop_NTPase"/>
</dbReference>
<name>A0ABX6JN78_9GAMM</name>
<dbReference type="SUPFAM" id="SSF52540">
    <property type="entry name" value="P-loop containing nucleoside triphosphate hydrolases"/>
    <property type="match status" value="1"/>
</dbReference>
<dbReference type="InterPro" id="IPR040576">
    <property type="entry name" value="DLP_helical"/>
</dbReference>
<gene>
    <name evidence="4" type="ORF">GTH23_07185</name>
</gene>
<dbReference type="Pfam" id="PF01926">
    <property type="entry name" value="MMR_HSR1"/>
    <property type="match status" value="1"/>
</dbReference>
<protein>
    <submittedName>
        <fullName evidence="4">Labile enterotoxin output A</fullName>
    </submittedName>
</protein>
<feature type="domain" description="G" evidence="2">
    <location>
        <begin position="57"/>
        <end position="158"/>
    </location>
</feature>
<evidence type="ECO:0000313" key="5">
    <source>
        <dbReference type="Proteomes" id="UP000501338"/>
    </source>
</evidence>
<dbReference type="Gene3D" id="3.40.50.300">
    <property type="entry name" value="P-loop containing nucleotide triphosphate hydrolases"/>
    <property type="match status" value="1"/>
</dbReference>